<dbReference type="AlphaFoldDB" id="A0A8J5WG81"/>
<dbReference type="EMBL" id="JAAALK010000081">
    <property type="protein sequence ID" value="KAG8088771.1"/>
    <property type="molecule type" value="Genomic_DNA"/>
</dbReference>
<dbReference type="Proteomes" id="UP000729402">
    <property type="component" value="Unassembled WGS sequence"/>
</dbReference>
<organism evidence="1 2">
    <name type="scientific">Zizania palustris</name>
    <name type="common">Northern wild rice</name>
    <dbReference type="NCBI Taxonomy" id="103762"/>
    <lineage>
        <taxon>Eukaryota</taxon>
        <taxon>Viridiplantae</taxon>
        <taxon>Streptophyta</taxon>
        <taxon>Embryophyta</taxon>
        <taxon>Tracheophyta</taxon>
        <taxon>Spermatophyta</taxon>
        <taxon>Magnoliopsida</taxon>
        <taxon>Liliopsida</taxon>
        <taxon>Poales</taxon>
        <taxon>Poaceae</taxon>
        <taxon>BOP clade</taxon>
        <taxon>Oryzoideae</taxon>
        <taxon>Oryzeae</taxon>
        <taxon>Zizaniinae</taxon>
        <taxon>Zizania</taxon>
    </lineage>
</organism>
<proteinExistence type="predicted"/>
<gene>
    <name evidence="1" type="ORF">GUJ93_ZPchr0011g27221</name>
</gene>
<name>A0A8J5WG81_ZIZPA</name>
<evidence type="ECO:0000313" key="2">
    <source>
        <dbReference type="Proteomes" id="UP000729402"/>
    </source>
</evidence>
<protein>
    <submittedName>
        <fullName evidence="1">Uncharacterized protein</fullName>
    </submittedName>
</protein>
<reference evidence="1" key="2">
    <citation type="submission" date="2021-02" db="EMBL/GenBank/DDBJ databases">
        <authorList>
            <person name="Kimball J.A."/>
            <person name="Haas M.W."/>
            <person name="Macchietto M."/>
            <person name="Kono T."/>
            <person name="Duquette J."/>
            <person name="Shao M."/>
        </authorList>
    </citation>
    <scope>NUCLEOTIDE SEQUENCE</scope>
    <source>
        <tissue evidence="1">Fresh leaf tissue</tissue>
    </source>
</reference>
<accession>A0A8J5WG81</accession>
<sequence>MERFNASYPPSSTIMNDPLAHQLKHVHVAAKMMETTTTKYVEITRRVAALGVLHHFEDVSSVISPATEVEPITFRGKHLLAPSLGAATSLKVFQVPWKAIGQEATKAWMDEVHFQKKLRTHPPRTPSPSHPSADPKVWFLLGP</sequence>
<evidence type="ECO:0000313" key="1">
    <source>
        <dbReference type="EMBL" id="KAG8088771.1"/>
    </source>
</evidence>
<comment type="caution">
    <text evidence="1">The sequence shown here is derived from an EMBL/GenBank/DDBJ whole genome shotgun (WGS) entry which is preliminary data.</text>
</comment>
<keyword evidence="2" id="KW-1185">Reference proteome</keyword>
<reference evidence="1" key="1">
    <citation type="journal article" date="2021" name="bioRxiv">
        <title>Whole Genome Assembly and Annotation of Northern Wild Rice, Zizania palustris L., Supports a Whole Genome Duplication in the Zizania Genus.</title>
        <authorList>
            <person name="Haas M."/>
            <person name="Kono T."/>
            <person name="Macchietto M."/>
            <person name="Millas R."/>
            <person name="McGilp L."/>
            <person name="Shao M."/>
            <person name="Duquette J."/>
            <person name="Hirsch C.N."/>
            <person name="Kimball J."/>
        </authorList>
    </citation>
    <scope>NUCLEOTIDE SEQUENCE</scope>
    <source>
        <tissue evidence="1">Fresh leaf tissue</tissue>
    </source>
</reference>